<feature type="non-terminal residue" evidence="1">
    <location>
        <position position="1"/>
    </location>
</feature>
<dbReference type="AlphaFoldDB" id="A0A6J4LCU3"/>
<protein>
    <submittedName>
        <fullName evidence="1">Uncharacterized protein</fullName>
    </submittedName>
</protein>
<evidence type="ECO:0000313" key="1">
    <source>
        <dbReference type="EMBL" id="CAA9329774.1"/>
    </source>
</evidence>
<gene>
    <name evidence="1" type="ORF">AVDCRST_MAG29-970</name>
</gene>
<sequence>DGTDAARAPARLGVRRAGPTAVVGRRLGSGRGLRGDAAAATV</sequence>
<reference evidence="1" key="1">
    <citation type="submission" date="2020-02" db="EMBL/GenBank/DDBJ databases">
        <authorList>
            <person name="Meier V. D."/>
        </authorList>
    </citation>
    <scope>NUCLEOTIDE SEQUENCE</scope>
    <source>
        <strain evidence="1">AVDCRST_MAG29</strain>
    </source>
</reference>
<feature type="non-terminal residue" evidence="1">
    <location>
        <position position="42"/>
    </location>
</feature>
<proteinExistence type="predicted"/>
<name>A0A6J4LCU3_9ACTN</name>
<accession>A0A6J4LCU3</accession>
<dbReference type="EMBL" id="CADCUG010000054">
    <property type="protein sequence ID" value="CAA9329774.1"/>
    <property type="molecule type" value="Genomic_DNA"/>
</dbReference>
<organism evidence="1">
    <name type="scientific">uncultured Nocardioidaceae bacterium</name>
    <dbReference type="NCBI Taxonomy" id="253824"/>
    <lineage>
        <taxon>Bacteria</taxon>
        <taxon>Bacillati</taxon>
        <taxon>Actinomycetota</taxon>
        <taxon>Actinomycetes</taxon>
        <taxon>Propionibacteriales</taxon>
        <taxon>Nocardioidaceae</taxon>
        <taxon>environmental samples</taxon>
    </lineage>
</organism>